<evidence type="ECO:0000313" key="3">
    <source>
        <dbReference type="Proteomes" id="UP000198876"/>
    </source>
</evidence>
<gene>
    <name evidence="2" type="ORF">SAMN04488063_1231</name>
</gene>
<feature type="transmembrane region" description="Helical" evidence="1">
    <location>
        <begin position="171"/>
        <end position="191"/>
    </location>
</feature>
<reference evidence="3" key="1">
    <citation type="submission" date="2016-10" db="EMBL/GenBank/DDBJ databases">
        <authorList>
            <person name="Varghese N."/>
            <person name="Submissions S."/>
        </authorList>
    </citation>
    <scope>NUCLEOTIDE SEQUENCE [LARGE SCALE GENOMIC DNA]</scope>
    <source>
        <strain evidence="3">CGMCC 1.7739</strain>
    </source>
</reference>
<dbReference type="InterPro" id="IPR055946">
    <property type="entry name" value="DUF7524"/>
</dbReference>
<keyword evidence="1" id="KW-0472">Membrane</keyword>
<dbReference type="AlphaFoldDB" id="A0A1I2NK30"/>
<dbReference type="Pfam" id="PF24368">
    <property type="entry name" value="DUF7524"/>
    <property type="match status" value="1"/>
</dbReference>
<keyword evidence="1" id="KW-1133">Transmembrane helix</keyword>
<dbReference type="Proteomes" id="UP000198876">
    <property type="component" value="Unassembled WGS sequence"/>
</dbReference>
<proteinExistence type="predicted"/>
<name>A0A1I2NK30_9EURY</name>
<dbReference type="EMBL" id="FOOQ01000001">
    <property type="protein sequence ID" value="SFG04172.1"/>
    <property type="molecule type" value="Genomic_DNA"/>
</dbReference>
<keyword evidence="3" id="KW-1185">Reference proteome</keyword>
<protein>
    <submittedName>
        <fullName evidence="2">Uncharacterized protein</fullName>
    </submittedName>
</protein>
<organism evidence="2 3">
    <name type="scientific">Halopelagius inordinatus</name>
    <dbReference type="NCBI Taxonomy" id="553467"/>
    <lineage>
        <taxon>Archaea</taxon>
        <taxon>Methanobacteriati</taxon>
        <taxon>Methanobacteriota</taxon>
        <taxon>Stenosarchaea group</taxon>
        <taxon>Halobacteria</taxon>
        <taxon>Halobacteriales</taxon>
        <taxon>Haloferacaceae</taxon>
    </lineage>
</organism>
<feature type="transmembrane region" description="Helical" evidence="1">
    <location>
        <begin position="146"/>
        <end position="165"/>
    </location>
</feature>
<keyword evidence="1" id="KW-0812">Transmembrane</keyword>
<evidence type="ECO:0000256" key="1">
    <source>
        <dbReference type="SAM" id="Phobius"/>
    </source>
</evidence>
<sequence length="192" mass="20269">MSESLRVELNGDGLHTIVAPAAFESDGPFAVVLDNAGAAVHVHVHLDDALSSVARLESGNHFVEGESTERVQIYASVPDEPVTGTLRIVTGYGAEEAHVRVTLESESAPQSEIAVDEEFARPPRREPDPSPLEEFVESLPVPSRRVVPFAGLVFVSLLVAAVVVATVESTALVLGVGVVIGAMLVATMLLVR</sequence>
<dbReference type="OrthoDB" id="282430at2157"/>
<dbReference type="STRING" id="553467.SAMN04488063_1231"/>
<accession>A0A1I2NK30</accession>
<dbReference type="RefSeq" id="WP_092889875.1">
    <property type="nucleotide sequence ID" value="NZ_FOOQ01000001.1"/>
</dbReference>
<evidence type="ECO:0000313" key="2">
    <source>
        <dbReference type="EMBL" id="SFG04172.1"/>
    </source>
</evidence>